<reference evidence="1" key="1">
    <citation type="submission" date="2021-05" db="EMBL/GenBank/DDBJ databases">
        <authorList>
            <person name="Scholz U."/>
            <person name="Mascher M."/>
            <person name="Fiebig A."/>
        </authorList>
    </citation>
    <scope>NUCLEOTIDE SEQUENCE [LARGE SCALE GENOMIC DNA]</scope>
</reference>
<accession>A0ACD5ZU87</accession>
<reference evidence="1" key="2">
    <citation type="submission" date="2025-09" db="UniProtKB">
        <authorList>
            <consortium name="EnsemblPlants"/>
        </authorList>
    </citation>
    <scope>IDENTIFICATION</scope>
</reference>
<sequence>MRVEHAMPIALESGARFGRGVPEAAAACGGSSSAGRDSDSRAEAVHAEEAEESDGEVQSSLRGPFDTMDALQDALPRRREVSKFYNIKSGSLSNAMDVVLSPPKGLANPESPSPKKRKGPLPFGINQNETQSKELSSVRDDTSSPMHCGCRKSYPDVTSSSPCKSRNSDERECCKNLPCHCLQRRFSDTNDSSSPPVALQTQLVSVQTTSVSMVGQDVAESTDVSPREKRRKN</sequence>
<keyword evidence="2" id="KW-1185">Reference proteome</keyword>
<protein>
    <submittedName>
        <fullName evidence="1">Uncharacterized protein</fullName>
    </submittedName>
</protein>
<name>A0ACD5ZU87_AVESA</name>
<proteinExistence type="predicted"/>
<evidence type="ECO:0000313" key="2">
    <source>
        <dbReference type="Proteomes" id="UP001732700"/>
    </source>
</evidence>
<dbReference type="EnsemblPlants" id="AVESA.00010b.r2.7AG1208080.1">
    <property type="protein sequence ID" value="AVESA.00010b.r2.7AG1208080.1.CDS"/>
    <property type="gene ID" value="AVESA.00010b.r2.7AG1208080"/>
</dbReference>
<organism evidence="1 2">
    <name type="scientific">Avena sativa</name>
    <name type="common">Oat</name>
    <dbReference type="NCBI Taxonomy" id="4498"/>
    <lineage>
        <taxon>Eukaryota</taxon>
        <taxon>Viridiplantae</taxon>
        <taxon>Streptophyta</taxon>
        <taxon>Embryophyta</taxon>
        <taxon>Tracheophyta</taxon>
        <taxon>Spermatophyta</taxon>
        <taxon>Magnoliopsida</taxon>
        <taxon>Liliopsida</taxon>
        <taxon>Poales</taxon>
        <taxon>Poaceae</taxon>
        <taxon>BOP clade</taxon>
        <taxon>Pooideae</taxon>
        <taxon>Poodae</taxon>
        <taxon>Poeae</taxon>
        <taxon>Poeae Chloroplast Group 1 (Aveneae type)</taxon>
        <taxon>Aveninae</taxon>
        <taxon>Avena</taxon>
    </lineage>
</organism>
<evidence type="ECO:0000313" key="1">
    <source>
        <dbReference type="EnsemblPlants" id="AVESA.00010b.r2.7AG1208080.1.CDS"/>
    </source>
</evidence>
<dbReference type="Proteomes" id="UP001732700">
    <property type="component" value="Chromosome 7A"/>
</dbReference>